<dbReference type="InterPro" id="IPR051159">
    <property type="entry name" value="Hexapeptide_acetyltransf"/>
</dbReference>
<sequence>MTKDCIIKPRNKPEFKDVVEVLRFLFAPSLFKGLISRLAYFIHDHIAPLSKMHIKGNPRIHPTASLRCGENICLGGNSHINYNCCVWASPNSKIIIGDNLLMGPGTKIFSSNHGSELGIPMNIQPFIEKDIVIGNDVWIGANCVVVAGVKIGDGAIIAAGSVVTKDIPPYTIAGGIPAKPLKKRE</sequence>
<protein>
    <recommendedName>
        <fullName evidence="5">Acetyltransferase</fullName>
    </recommendedName>
</protein>
<dbReference type="InterPro" id="IPR011004">
    <property type="entry name" value="Trimer_LpxA-like_sf"/>
</dbReference>
<dbReference type="PANTHER" id="PTHR23416">
    <property type="entry name" value="SIALIC ACID SYNTHASE-RELATED"/>
    <property type="match status" value="1"/>
</dbReference>
<dbReference type="SUPFAM" id="SSF51161">
    <property type="entry name" value="Trimeric LpxA-like enzymes"/>
    <property type="match status" value="1"/>
</dbReference>
<evidence type="ECO:0000313" key="3">
    <source>
        <dbReference type="EMBL" id="OGL42053.1"/>
    </source>
</evidence>
<dbReference type="Gene3D" id="2.160.10.10">
    <property type="entry name" value="Hexapeptide repeat proteins"/>
    <property type="match status" value="1"/>
</dbReference>
<dbReference type="PANTHER" id="PTHR23416:SF23">
    <property type="entry name" value="ACETYLTRANSFERASE C18B11.09C-RELATED"/>
    <property type="match status" value="1"/>
</dbReference>
<proteinExistence type="inferred from homology"/>
<comment type="similarity">
    <text evidence="1">Belongs to the transferase hexapeptide repeat family.</text>
</comment>
<dbReference type="Pfam" id="PF00132">
    <property type="entry name" value="Hexapep"/>
    <property type="match status" value="1"/>
</dbReference>
<name>A0A1F7RKL5_9BACT</name>
<evidence type="ECO:0000256" key="2">
    <source>
        <dbReference type="ARBA" id="ARBA00022679"/>
    </source>
</evidence>
<dbReference type="AlphaFoldDB" id="A0A1F7RKL5"/>
<dbReference type="EMBL" id="MGDB01000058">
    <property type="protein sequence ID" value="OGL42053.1"/>
    <property type="molecule type" value="Genomic_DNA"/>
</dbReference>
<evidence type="ECO:0008006" key="5">
    <source>
        <dbReference type="Google" id="ProtNLM"/>
    </source>
</evidence>
<accession>A0A1F7RKL5</accession>
<gene>
    <name evidence="3" type="ORF">A2042_06615</name>
</gene>
<dbReference type="InterPro" id="IPR001451">
    <property type="entry name" value="Hexapep"/>
</dbReference>
<evidence type="ECO:0000256" key="1">
    <source>
        <dbReference type="ARBA" id="ARBA00007274"/>
    </source>
</evidence>
<reference evidence="3 4" key="1">
    <citation type="journal article" date="2016" name="Nat. Commun.">
        <title>Thousands of microbial genomes shed light on interconnected biogeochemical processes in an aquifer system.</title>
        <authorList>
            <person name="Anantharaman K."/>
            <person name="Brown C.T."/>
            <person name="Hug L.A."/>
            <person name="Sharon I."/>
            <person name="Castelle C.J."/>
            <person name="Probst A.J."/>
            <person name="Thomas B.C."/>
            <person name="Singh A."/>
            <person name="Wilkins M.J."/>
            <person name="Karaoz U."/>
            <person name="Brodie E.L."/>
            <person name="Williams K.H."/>
            <person name="Hubbard S.S."/>
            <person name="Banfield J.F."/>
        </authorList>
    </citation>
    <scope>NUCLEOTIDE SEQUENCE [LARGE SCALE GENOMIC DNA]</scope>
</reference>
<comment type="caution">
    <text evidence="3">The sequence shown here is derived from an EMBL/GenBank/DDBJ whole genome shotgun (WGS) entry which is preliminary data.</text>
</comment>
<dbReference type="GO" id="GO:0008374">
    <property type="term" value="F:O-acyltransferase activity"/>
    <property type="evidence" value="ECO:0007669"/>
    <property type="project" value="TreeGrafter"/>
</dbReference>
<evidence type="ECO:0000313" key="4">
    <source>
        <dbReference type="Proteomes" id="UP000178526"/>
    </source>
</evidence>
<dbReference type="Proteomes" id="UP000178526">
    <property type="component" value="Unassembled WGS sequence"/>
</dbReference>
<organism evidence="3 4">
    <name type="scientific">Candidatus Schekmanbacteria bacterium GWA2_38_11</name>
    <dbReference type="NCBI Taxonomy" id="1817876"/>
    <lineage>
        <taxon>Bacteria</taxon>
        <taxon>Candidatus Schekmaniibacteriota</taxon>
    </lineage>
</organism>
<keyword evidence="2" id="KW-0808">Transferase</keyword>
<dbReference type="CDD" id="cd04647">
    <property type="entry name" value="LbH_MAT_like"/>
    <property type="match status" value="1"/>
</dbReference>